<feature type="chain" id="PRO_5045744403" evidence="1">
    <location>
        <begin position="20"/>
        <end position="496"/>
    </location>
</feature>
<feature type="signal peptide" evidence="1">
    <location>
        <begin position="1"/>
        <end position="19"/>
    </location>
</feature>
<protein>
    <submittedName>
        <fullName evidence="2">Uncharacterized protein</fullName>
    </submittedName>
</protein>
<evidence type="ECO:0000256" key="1">
    <source>
        <dbReference type="SAM" id="SignalP"/>
    </source>
</evidence>
<comment type="caution">
    <text evidence="2">The sequence shown here is derived from an EMBL/GenBank/DDBJ whole genome shotgun (WGS) entry which is preliminary data.</text>
</comment>
<dbReference type="RefSeq" id="WP_261593347.1">
    <property type="nucleotide sequence ID" value="NZ_CAMAPD010000009.1"/>
</dbReference>
<reference evidence="2 3" key="1">
    <citation type="submission" date="2022-07" db="EMBL/GenBank/DDBJ databases">
        <authorList>
            <person name="Criscuolo A."/>
        </authorList>
    </citation>
    <scope>NUCLEOTIDE SEQUENCE [LARGE SCALE GENOMIC DNA]</scope>
    <source>
        <strain evidence="3">CIP 111951</strain>
    </source>
</reference>
<keyword evidence="1" id="KW-0732">Signal</keyword>
<evidence type="ECO:0000313" key="2">
    <source>
        <dbReference type="EMBL" id="CAH9059924.1"/>
    </source>
</evidence>
<accession>A0ABN8UP24</accession>
<organism evidence="2 3">
    <name type="scientific">Pseudoalteromonas holothuriae</name>
    <dbReference type="NCBI Taxonomy" id="2963714"/>
    <lineage>
        <taxon>Bacteria</taxon>
        <taxon>Pseudomonadati</taxon>
        <taxon>Pseudomonadota</taxon>
        <taxon>Gammaproteobacteria</taxon>
        <taxon>Alteromonadales</taxon>
        <taxon>Pseudoalteromonadaceae</taxon>
        <taxon>Pseudoalteromonas</taxon>
    </lineage>
</organism>
<proteinExistence type="predicted"/>
<evidence type="ECO:0000313" key="3">
    <source>
        <dbReference type="Proteomes" id="UP001152485"/>
    </source>
</evidence>
<dbReference type="Proteomes" id="UP001152485">
    <property type="component" value="Unassembled WGS sequence"/>
</dbReference>
<name>A0ABN8UP24_9GAMM</name>
<sequence length="496" mass="57515">MKRLILILISIFAPSFSFAMNGCEQILYVGYGFSNPLAKSNPIYPIALEDLYILPRVDDDEHMNESLKILEEQGIEEYVVQSLDGKVLGTLDYFGKNINVLDVALANNAQWETINRIVKAGYEPTYTGWMFAITNLTDQSLVSFILLFPSRFTELNYREVKYNKLNLLIKERKFNVLDKLNDLGFLNKDYFYNGELVDLEPFSILDRSKLAKYINLNKYMGLFEENKEISIKVEKEKSDFVSHISPFQLVALCKEGNKIILKSAFTIQEENFRERLKKLGVDENVGVDEFNKLVNSPLYQDYFSYIKEAKNFQDYKVNHLDDFFSIDNVVALYKRNKKEVFIDLSGLSMHEYAYFNGIKWANIKDVSFRLDVFARHFVEYSSSGLKARLVNDNKFKSLFYHGKNFSYYAAIFIEDSKELEWIFNNLGRPSATYGYNLSEKLYNLGCYSNLKNARNGPINRLKSLGVNIDDSVVHASVLAEYEKCRVFKEDNKKAKN</sequence>
<dbReference type="EMBL" id="CAMAPD010000009">
    <property type="protein sequence ID" value="CAH9059924.1"/>
    <property type="molecule type" value="Genomic_DNA"/>
</dbReference>
<gene>
    <name evidence="2" type="ORF">PSECIP111951_02167</name>
</gene>